<protein>
    <submittedName>
        <fullName evidence="1">Expressed protein</fullName>
    </submittedName>
</protein>
<dbReference type="Proteomes" id="UP001153365">
    <property type="component" value="Unassembled WGS sequence"/>
</dbReference>
<name>A0AAV0BV18_PHAPC</name>
<reference evidence="1" key="1">
    <citation type="submission" date="2022-06" db="EMBL/GenBank/DDBJ databases">
        <authorList>
            <consortium name="SYNGENTA / RWTH Aachen University"/>
        </authorList>
    </citation>
    <scope>NUCLEOTIDE SEQUENCE</scope>
</reference>
<gene>
    <name evidence="1" type="ORF">PPACK8108_LOCUS26023</name>
</gene>
<organism evidence="1 2">
    <name type="scientific">Phakopsora pachyrhizi</name>
    <name type="common">Asian soybean rust disease fungus</name>
    <dbReference type="NCBI Taxonomy" id="170000"/>
    <lineage>
        <taxon>Eukaryota</taxon>
        <taxon>Fungi</taxon>
        <taxon>Dikarya</taxon>
        <taxon>Basidiomycota</taxon>
        <taxon>Pucciniomycotina</taxon>
        <taxon>Pucciniomycetes</taxon>
        <taxon>Pucciniales</taxon>
        <taxon>Phakopsoraceae</taxon>
        <taxon>Phakopsora</taxon>
    </lineage>
</organism>
<keyword evidence="2" id="KW-1185">Reference proteome</keyword>
<dbReference type="AlphaFoldDB" id="A0AAV0BV18"/>
<evidence type="ECO:0000313" key="2">
    <source>
        <dbReference type="Proteomes" id="UP001153365"/>
    </source>
</evidence>
<evidence type="ECO:0000313" key="1">
    <source>
        <dbReference type="EMBL" id="CAH7690618.1"/>
    </source>
</evidence>
<feature type="non-terminal residue" evidence="1">
    <location>
        <position position="519"/>
    </location>
</feature>
<sequence>MILNFKKPIICLALWTKCTEGSEETVDFLAKFSGQTNTHSSVSNVFETAVQPTTPEMNWLSLGASSSNEESASKRFKKATENIGISWRVKGIPNDFCTNGLLRQPNFQIAQPNVLASLTAATMVENLFTSQSSKPHNVRWKHIYNPELFPNQVHHYQASVNSFKFPNILESNMDIEHITEIEPQYGTEKYKEQFRISNPSDIVLGSKEKSNGQTVVKKDSKKTSYNKKRKYLSKDKHLSETGLIDEVHEKVLNTLTPQQMEKFEKKLMELLRPENSLIKSNFFEGCISSLHKLNKSDLKDSMLANLDCIKSQIDRHAGAEFYITDSEAKDFLTKPEGISFKIKYNSTIMPKKAQAILFDYLKDLKLTIESMDFRSIIKNIFSAGKVKLPPKFNPEEWKTFHVEKYLPPNRFRKKMYIGKIFLVYSIMINKIFCDGPKNDEFIKRQIAAIEFYNSACGGFIPDKWGNFFIKTDFLVDSLIKKVSLEKMVNRFNKKVVKKRNMNSNLERTLFAKTMILIEI</sequence>
<accession>A0AAV0BV18</accession>
<dbReference type="EMBL" id="CALTRL010006350">
    <property type="protein sequence ID" value="CAH7690618.1"/>
    <property type="molecule type" value="Genomic_DNA"/>
</dbReference>
<comment type="caution">
    <text evidence="1">The sequence shown here is derived from an EMBL/GenBank/DDBJ whole genome shotgun (WGS) entry which is preliminary data.</text>
</comment>
<proteinExistence type="predicted"/>